<keyword evidence="1" id="KW-0812">Transmembrane</keyword>
<feature type="transmembrane region" description="Helical" evidence="1">
    <location>
        <begin position="6"/>
        <end position="27"/>
    </location>
</feature>
<organism evidence="2 3">
    <name type="scientific">Pseudomonas taiwanensis SJ9</name>
    <dbReference type="NCBI Taxonomy" id="1388762"/>
    <lineage>
        <taxon>Bacteria</taxon>
        <taxon>Pseudomonadati</taxon>
        <taxon>Pseudomonadota</taxon>
        <taxon>Gammaproteobacteria</taxon>
        <taxon>Pseudomonadales</taxon>
        <taxon>Pseudomonadaceae</taxon>
        <taxon>Pseudomonas</taxon>
    </lineage>
</organism>
<keyword evidence="1" id="KW-1133">Transmembrane helix</keyword>
<dbReference type="AlphaFoldDB" id="V7D9U6"/>
<protein>
    <submittedName>
        <fullName evidence="2">Uncharacterized protein</fullName>
    </submittedName>
</protein>
<sequence length="32" mass="3712">MVPRDHYFMLIVVIAVIAIDVVALIIYRKNKP</sequence>
<name>V7D9U6_9PSED</name>
<gene>
    <name evidence="2" type="ORF">O164_14145</name>
</gene>
<comment type="caution">
    <text evidence="2">The sequence shown here is derived from an EMBL/GenBank/DDBJ whole genome shotgun (WGS) entry which is preliminary data.</text>
</comment>
<reference evidence="2 3" key="1">
    <citation type="submission" date="2013-10" db="EMBL/GenBank/DDBJ databases">
        <title>Whole Genome Shotgun Sequence of Pseudomonas taiwanensis SJ9.</title>
        <authorList>
            <person name="Hong S.-J."/>
            <person name="Shin J.-H."/>
        </authorList>
    </citation>
    <scope>NUCLEOTIDE SEQUENCE [LARGE SCALE GENOMIC DNA]</scope>
    <source>
        <strain evidence="2 3">SJ9</strain>
    </source>
</reference>
<keyword evidence="1" id="KW-0472">Membrane</keyword>
<evidence type="ECO:0000256" key="1">
    <source>
        <dbReference type="SAM" id="Phobius"/>
    </source>
</evidence>
<accession>V7D9U6</accession>
<evidence type="ECO:0000313" key="2">
    <source>
        <dbReference type="EMBL" id="ESW39079.1"/>
    </source>
</evidence>
<evidence type="ECO:0000313" key="3">
    <source>
        <dbReference type="Proteomes" id="UP000018511"/>
    </source>
</evidence>
<proteinExistence type="predicted"/>
<dbReference type="Proteomes" id="UP000018511">
    <property type="component" value="Unassembled WGS sequence"/>
</dbReference>
<dbReference type="EMBL" id="AXUP01000174">
    <property type="protein sequence ID" value="ESW39079.1"/>
    <property type="molecule type" value="Genomic_DNA"/>
</dbReference>